<evidence type="ECO:0000256" key="1">
    <source>
        <dbReference type="SAM" id="Phobius"/>
    </source>
</evidence>
<dbReference type="AlphaFoldDB" id="A0AAD7SFV2"/>
<protein>
    <submittedName>
        <fullName evidence="2">Uncharacterized protein</fullName>
    </submittedName>
</protein>
<sequence>MRRPVKTAYRCVTCPWHDGTREHAALMNAARLVIAAQGTDDAAVTAERCQGNKQRLGGSIIIIITLTITIIIIIISSRLFPSLISVIILLVAIRYRSLTIFVIVLTTKNTSSPQHQATTELSSLLANHLRFSGALHKSQMTTLRRTCSQGSATPTAAVLRIPWPWRSRGPDKSRGGRGGRQVEFTQAQHLHDLQHGY</sequence>
<dbReference type="EMBL" id="JAINUG010000075">
    <property type="protein sequence ID" value="KAJ8400671.1"/>
    <property type="molecule type" value="Genomic_DNA"/>
</dbReference>
<reference evidence="2" key="1">
    <citation type="journal article" date="2023" name="Science">
        <title>Genome structures resolve the early diversification of teleost fishes.</title>
        <authorList>
            <person name="Parey E."/>
            <person name="Louis A."/>
            <person name="Montfort J."/>
            <person name="Bouchez O."/>
            <person name="Roques C."/>
            <person name="Iampietro C."/>
            <person name="Lluch J."/>
            <person name="Castinel A."/>
            <person name="Donnadieu C."/>
            <person name="Desvignes T."/>
            <person name="Floi Bucao C."/>
            <person name="Jouanno E."/>
            <person name="Wen M."/>
            <person name="Mejri S."/>
            <person name="Dirks R."/>
            <person name="Jansen H."/>
            <person name="Henkel C."/>
            <person name="Chen W.J."/>
            <person name="Zahm M."/>
            <person name="Cabau C."/>
            <person name="Klopp C."/>
            <person name="Thompson A.W."/>
            <person name="Robinson-Rechavi M."/>
            <person name="Braasch I."/>
            <person name="Lecointre G."/>
            <person name="Bobe J."/>
            <person name="Postlethwait J.H."/>
            <person name="Berthelot C."/>
            <person name="Roest Crollius H."/>
            <person name="Guiguen Y."/>
        </authorList>
    </citation>
    <scope>NUCLEOTIDE SEQUENCE</scope>
    <source>
        <strain evidence="2">NC1722</strain>
    </source>
</reference>
<dbReference type="Proteomes" id="UP001221898">
    <property type="component" value="Unassembled WGS sequence"/>
</dbReference>
<evidence type="ECO:0000313" key="3">
    <source>
        <dbReference type="Proteomes" id="UP001221898"/>
    </source>
</evidence>
<comment type="caution">
    <text evidence="2">The sequence shown here is derived from an EMBL/GenBank/DDBJ whole genome shotgun (WGS) entry which is preliminary data.</text>
</comment>
<organism evidence="2 3">
    <name type="scientific">Aldrovandia affinis</name>
    <dbReference type="NCBI Taxonomy" id="143900"/>
    <lineage>
        <taxon>Eukaryota</taxon>
        <taxon>Metazoa</taxon>
        <taxon>Chordata</taxon>
        <taxon>Craniata</taxon>
        <taxon>Vertebrata</taxon>
        <taxon>Euteleostomi</taxon>
        <taxon>Actinopterygii</taxon>
        <taxon>Neopterygii</taxon>
        <taxon>Teleostei</taxon>
        <taxon>Notacanthiformes</taxon>
        <taxon>Halosauridae</taxon>
        <taxon>Aldrovandia</taxon>
    </lineage>
</organism>
<name>A0AAD7SFV2_9TELE</name>
<keyword evidence="1" id="KW-0812">Transmembrane</keyword>
<accession>A0AAD7SFV2</accession>
<keyword evidence="3" id="KW-1185">Reference proteome</keyword>
<keyword evidence="1" id="KW-0472">Membrane</keyword>
<feature type="transmembrane region" description="Helical" evidence="1">
    <location>
        <begin position="56"/>
        <end position="77"/>
    </location>
</feature>
<proteinExistence type="predicted"/>
<feature type="transmembrane region" description="Helical" evidence="1">
    <location>
        <begin position="83"/>
        <end position="105"/>
    </location>
</feature>
<keyword evidence="1" id="KW-1133">Transmembrane helix</keyword>
<evidence type="ECO:0000313" key="2">
    <source>
        <dbReference type="EMBL" id="KAJ8400671.1"/>
    </source>
</evidence>
<gene>
    <name evidence="2" type="ORF">AAFF_G00394400</name>
</gene>